<reference evidence="1" key="2">
    <citation type="submission" date="2009-03" db="EMBL/GenBank/DDBJ databases">
        <authorList>
            <person name="Gang L."/>
        </authorList>
    </citation>
    <scope>NUCLEOTIDE SEQUENCE</scope>
    <source>
        <strain evidence="1">Anhui</strain>
    </source>
</reference>
<evidence type="ECO:0000313" key="1">
    <source>
        <dbReference type="EMBL" id="CAX82386.1"/>
    </source>
</evidence>
<accession>C7TXR0</accession>
<organism evidence="1">
    <name type="scientific">Schistosoma japonicum</name>
    <name type="common">Blood fluke</name>
    <dbReference type="NCBI Taxonomy" id="6182"/>
    <lineage>
        <taxon>Eukaryota</taxon>
        <taxon>Metazoa</taxon>
        <taxon>Spiralia</taxon>
        <taxon>Lophotrochozoa</taxon>
        <taxon>Platyhelminthes</taxon>
        <taxon>Trematoda</taxon>
        <taxon>Digenea</taxon>
        <taxon>Strigeidida</taxon>
        <taxon>Schistosomatoidea</taxon>
        <taxon>Schistosomatidae</taxon>
        <taxon>Schistosoma</taxon>
    </lineage>
</organism>
<name>C7TXR0_SCHJA</name>
<dbReference type="EMBL" id="FN326662">
    <property type="protein sequence ID" value="CAX82386.1"/>
    <property type="molecule type" value="mRNA"/>
</dbReference>
<sequence>MMADSFSCLHKNLVFCKWYCCSDICFCKTLCSITL</sequence>
<dbReference type="AlphaFoldDB" id="C7TXR0"/>
<proteinExistence type="evidence at transcript level"/>
<protein>
    <submittedName>
        <fullName evidence="1">Hypotheticial protein</fullName>
    </submittedName>
</protein>
<reference evidence="1" key="1">
    <citation type="journal article" date="2009" name="Nature">
        <title>The Schistosoma japonicum genome reveals features of host-parasite interplay.</title>
        <authorList>
            <person name="Liu F."/>
            <person name="Zhou Y."/>
            <person name="Wang Z.Q."/>
            <person name="Lu G."/>
            <person name="Zheng H."/>
            <person name="Brindley P.J."/>
            <person name="McManus D.P."/>
            <person name="Blair D."/>
            <person name="Zhang Q.H."/>
            <person name="Zhong Y."/>
            <person name="Wang S."/>
            <person name="Han Z.G."/>
            <person name="Chen Z."/>
        </authorList>
    </citation>
    <scope>NUCLEOTIDE SEQUENCE</scope>
    <source>
        <strain evidence="1">Anhui</strain>
    </source>
</reference>